<evidence type="ECO:0000313" key="3">
    <source>
        <dbReference type="Proteomes" id="UP000653730"/>
    </source>
</evidence>
<organism evidence="2 3">
    <name type="scientific">Sinomicrobium weinanense</name>
    <dbReference type="NCBI Taxonomy" id="2842200"/>
    <lineage>
        <taxon>Bacteria</taxon>
        <taxon>Pseudomonadati</taxon>
        <taxon>Bacteroidota</taxon>
        <taxon>Flavobacteriia</taxon>
        <taxon>Flavobacteriales</taxon>
        <taxon>Flavobacteriaceae</taxon>
        <taxon>Sinomicrobium</taxon>
    </lineage>
</organism>
<evidence type="ECO:0000313" key="2">
    <source>
        <dbReference type="EMBL" id="MBC9794901.1"/>
    </source>
</evidence>
<comment type="caution">
    <text evidence="2">The sequence shown here is derived from an EMBL/GenBank/DDBJ whole genome shotgun (WGS) entry which is preliminary data.</text>
</comment>
<name>A0A926JPL0_9FLAO</name>
<dbReference type="EMBL" id="JACVDC010000004">
    <property type="protein sequence ID" value="MBC9794901.1"/>
    <property type="molecule type" value="Genomic_DNA"/>
</dbReference>
<feature type="transmembrane region" description="Helical" evidence="1">
    <location>
        <begin position="7"/>
        <end position="25"/>
    </location>
</feature>
<keyword evidence="3" id="KW-1185">Reference proteome</keyword>
<proteinExistence type="predicted"/>
<sequence>MKILIRILFFAILAALGTGYYFIWAEQPQTGHLIIGATVVVMAFVLMPLFLIHRYKGKNLRNFTLFKEQKEDKNAENQ</sequence>
<keyword evidence="1" id="KW-0812">Transmembrane</keyword>
<dbReference type="AlphaFoldDB" id="A0A926JPL0"/>
<feature type="transmembrane region" description="Helical" evidence="1">
    <location>
        <begin position="31"/>
        <end position="52"/>
    </location>
</feature>
<accession>A0A926JPL0</accession>
<keyword evidence="1" id="KW-0472">Membrane</keyword>
<protein>
    <submittedName>
        <fullName evidence="2">Uncharacterized protein</fullName>
    </submittedName>
</protein>
<evidence type="ECO:0000256" key="1">
    <source>
        <dbReference type="SAM" id="Phobius"/>
    </source>
</evidence>
<dbReference type="RefSeq" id="WP_187964055.1">
    <property type="nucleotide sequence ID" value="NZ_JACVDC010000004.1"/>
</dbReference>
<gene>
    <name evidence="2" type="ORF">IBL28_02895</name>
</gene>
<keyword evidence="1" id="KW-1133">Transmembrane helix</keyword>
<dbReference type="Proteomes" id="UP000653730">
    <property type="component" value="Unassembled WGS sequence"/>
</dbReference>
<reference evidence="2 3" key="1">
    <citation type="submission" date="2020-09" db="EMBL/GenBank/DDBJ databases">
        <title>Sinomicrobium weinanense sp. nov., a halophilic bacteria isolated from saline-alkali soil.</title>
        <authorList>
            <person name="Wu P."/>
            <person name="Ren H."/>
            <person name="Mei Y."/>
            <person name="Liang Y."/>
            <person name="Chen Z."/>
        </authorList>
    </citation>
    <scope>NUCLEOTIDE SEQUENCE [LARGE SCALE GENOMIC DNA]</scope>
    <source>
        <strain evidence="2 3">FJxs</strain>
    </source>
</reference>